<reference evidence="4" key="1">
    <citation type="submission" date="2021-02" db="EMBL/GenBank/DDBJ databases">
        <authorList>
            <person name="Dougan E. K."/>
            <person name="Rhodes N."/>
            <person name="Thang M."/>
            <person name="Chan C."/>
        </authorList>
    </citation>
    <scope>NUCLEOTIDE SEQUENCE</scope>
</reference>
<name>A0A812MBP5_9DINO</name>
<dbReference type="SUPFAM" id="SSF47769">
    <property type="entry name" value="SAM/Pointed domain"/>
    <property type="match status" value="1"/>
</dbReference>
<proteinExistence type="predicted"/>
<dbReference type="EMBL" id="CAJNDS010001524">
    <property type="protein sequence ID" value="CAE7263690.1"/>
    <property type="molecule type" value="Genomic_DNA"/>
</dbReference>
<feature type="signal peptide" evidence="2">
    <location>
        <begin position="1"/>
        <end position="26"/>
    </location>
</feature>
<keyword evidence="5" id="KW-1185">Reference proteome</keyword>
<dbReference type="InterPro" id="IPR001660">
    <property type="entry name" value="SAM"/>
</dbReference>
<evidence type="ECO:0000313" key="4">
    <source>
        <dbReference type="EMBL" id="CAE7263690.1"/>
    </source>
</evidence>
<feature type="coiled-coil region" evidence="1">
    <location>
        <begin position="456"/>
        <end position="525"/>
    </location>
</feature>
<sequence>MANRKANRLLLLAIISMALVHHLKDSAPVTFCGTQQSHRRLSAVRAWPLGRKASAVAPNQNMTAMDTDQVADWVVSLGDPIKQYAPTFRDNGVNGNLLKELTDDDLEDMGVEKPMHRKNILVNREALLADGFNETLHGQRHLESAFEIQGPASLELQPQRFAQSALDSLKRSGTPAGVNLRAVTRQMDGLLCGQQEATNLMEAVEAMNHLTFHRTAHVPGGSRVREEIQSDLQVVSEAKIAAREKSIVTHAKNMQLAAAVDRFCRSCRSSPSDASMKQAGTELERVFLQWKGAMLRLADADAAHNEDLIQRTSARFQSQTPGGAAVQASIQAFSEVMQELHQAAEKCSRIYNLDDPDVRLALEARAGGLVDTIQAEQTKLEQRQGRRDEVQKQLLEQETELAQLGKLRRQQVNQTKQIRDWHIKRFWRWGPRGWEGEMETYEEQARGDRELMKGDEQAVVQKCAELKGDLSQLEKDIENQEKHLAKLGMMNSPTTWENVLQAQNLPALEAEVKEKEEKRKLIADQLRQAMVDTGVVDPDQAAQIITQHETSKILLSETTAKSQEAAARTQEFVAQMEDLVLVGLNASEVLMPEILEELKSLAQCTVLLSELHEDHMQHLGKKKGEVLSRVAASVAAFRLQDQMSLTD</sequence>
<feature type="chain" id="PRO_5032281182" description="SAM domain-containing protein" evidence="2">
    <location>
        <begin position="27"/>
        <end position="647"/>
    </location>
</feature>
<dbReference type="Gene3D" id="1.10.150.50">
    <property type="entry name" value="Transcription Factor, Ets-1"/>
    <property type="match status" value="1"/>
</dbReference>
<dbReference type="SMART" id="SM00454">
    <property type="entry name" value="SAM"/>
    <property type="match status" value="1"/>
</dbReference>
<feature type="domain" description="SAM" evidence="3">
    <location>
        <begin position="65"/>
        <end position="130"/>
    </location>
</feature>
<dbReference type="CDD" id="cd09487">
    <property type="entry name" value="SAM_superfamily"/>
    <property type="match status" value="1"/>
</dbReference>
<organism evidence="4 5">
    <name type="scientific">Symbiodinium natans</name>
    <dbReference type="NCBI Taxonomy" id="878477"/>
    <lineage>
        <taxon>Eukaryota</taxon>
        <taxon>Sar</taxon>
        <taxon>Alveolata</taxon>
        <taxon>Dinophyceae</taxon>
        <taxon>Suessiales</taxon>
        <taxon>Symbiodiniaceae</taxon>
        <taxon>Symbiodinium</taxon>
    </lineage>
</organism>
<evidence type="ECO:0000259" key="3">
    <source>
        <dbReference type="PROSITE" id="PS50105"/>
    </source>
</evidence>
<dbReference type="Proteomes" id="UP000604046">
    <property type="component" value="Unassembled WGS sequence"/>
</dbReference>
<dbReference type="AlphaFoldDB" id="A0A812MBP5"/>
<keyword evidence="1" id="KW-0175">Coiled coil</keyword>
<gene>
    <name evidence="4" type="ORF">SNAT2548_LOCUS13870</name>
</gene>
<comment type="caution">
    <text evidence="4">The sequence shown here is derived from an EMBL/GenBank/DDBJ whole genome shotgun (WGS) entry which is preliminary data.</text>
</comment>
<accession>A0A812MBP5</accession>
<dbReference type="PROSITE" id="PS50105">
    <property type="entry name" value="SAM_DOMAIN"/>
    <property type="match status" value="1"/>
</dbReference>
<feature type="coiled-coil region" evidence="1">
    <location>
        <begin position="373"/>
        <end position="407"/>
    </location>
</feature>
<evidence type="ECO:0000313" key="5">
    <source>
        <dbReference type="Proteomes" id="UP000604046"/>
    </source>
</evidence>
<dbReference type="InterPro" id="IPR013761">
    <property type="entry name" value="SAM/pointed_sf"/>
</dbReference>
<evidence type="ECO:0000256" key="2">
    <source>
        <dbReference type="SAM" id="SignalP"/>
    </source>
</evidence>
<evidence type="ECO:0000256" key="1">
    <source>
        <dbReference type="SAM" id="Coils"/>
    </source>
</evidence>
<protein>
    <recommendedName>
        <fullName evidence="3">SAM domain-containing protein</fullName>
    </recommendedName>
</protein>
<dbReference type="Pfam" id="PF07647">
    <property type="entry name" value="SAM_2"/>
    <property type="match status" value="1"/>
</dbReference>
<dbReference type="OrthoDB" id="448455at2759"/>
<keyword evidence="2" id="KW-0732">Signal</keyword>